<evidence type="ECO:0000313" key="3">
    <source>
        <dbReference type="Proteomes" id="UP000572907"/>
    </source>
</evidence>
<dbReference type="RefSeq" id="WP_229845417.1">
    <property type="nucleotide sequence ID" value="NZ_BMUP01000004.1"/>
</dbReference>
<name>A0A7W4ZZ94_9ACTN</name>
<sequence length="86" mass="9329">MSTVSIAVVNVNTEGEKMATDQLLSPKEVQAEYGFSPQTLANWRWTGIGPAYIKTSPGRSGRIRYKRSAVEAWLNAQTVQTGGKAA</sequence>
<dbReference type="InterPro" id="IPR009061">
    <property type="entry name" value="DNA-bd_dom_put_sf"/>
</dbReference>
<dbReference type="Proteomes" id="UP000572907">
    <property type="component" value="Unassembled WGS sequence"/>
</dbReference>
<comment type="caution">
    <text evidence="2">The sequence shown here is derived from an EMBL/GenBank/DDBJ whole genome shotgun (WGS) entry which is preliminary data.</text>
</comment>
<reference evidence="2 3" key="1">
    <citation type="submission" date="2020-08" db="EMBL/GenBank/DDBJ databases">
        <title>Genomic Encyclopedia of Type Strains, Phase III (KMG-III): the genomes of soil and plant-associated and newly described type strains.</title>
        <authorList>
            <person name="Whitman W."/>
        </authorList>
    </citation>
    <scope>NUCLEOTIDE SEQUENCE [LARGE SCALE GENOMIC DNA]</scope>
    <source>
        <strain evidence="2 3">CECT 3237</strain>
    </source>
</reference>
<proteinExistence type="predicted"/>
<dbReference type="AlphaFoldDB" id="A0A7W4ZZ94"/>
<evidence type="ECO:0000259" key="1">
    <source>
        <dbReference type="Pfam" id="PF12728"/>
    </source>
</evidence>
<accession>A0A7W4ZZ94</accession>
<evidence type="ECO:0000313" key="2">
    <source>
        <dbReference type="EMBL" id="MBB3081267.1"/>
    </source>
</evidence>
<organism evidence="2 3">
    <name type="scientific">Streptomyces violarus</name>
    <dbReference type="NCBI Taxonomy" id="67380"/>
    <lineage>
        <taxon>Bacteria</taxon>
        <taxon>Bacillati</taxon>
        <taxon>Actinomycetota</taxon>
        <taxon>Actinomycetes</taxon>
        <taxon>Kitasatosporales</taxon>
        <taxon>Streptomycetaceae</taxon>
        <taxon>Streptomyces</taxon>
    </lineage>
</organism>
<keyword evidence="3" id="KW-1185">Reference proteome</keyword>
<protein>
    <submittedName>
        <fullName evidence="2">Putative DNA-binding transcriptional regulator AlpA</fullName>
    </submittedName>
</protein>
<dbReference type="SUPFAM" id="SSF46955">
    <property type="entry name" value="Putative DNA-binding domain"/>
    <property type="match status" value="1"/>
</dbReference>
<keyword evidence="2" id="KW-0238">DNA-binding</keyword>
<feature type="domain" description="Helix-turn-helix" evidence="1">
    <location>
        <begin position="23"/>
        <end position="77"/>
    </location>
</feature>
<dbReference type="InterPro" id="IPR041657">
    <property type="entry name" value="HTH_17"/>
</dbReference>
<dbReference type="Pfam" id="PF12728">
    <property type="entry name" value="HTH_17"/>
    <property type="match status" value="1"/>
</dbReference>
<gene>
    <name evidence="2" type="ORF">FHS41_007822</name>
</gene>
<dbReference type="GO" id="GO:0003677">
    <property type="term" value="F:DNA binding"/>
    <property type="evidence" value="ECO:0007669"/>
    <property type="project" value="UniProtKB-KW"/>
</dbReference>
<dbReference type="EMBL" id="JACHXE010000012">
    <property type="protein sequence ID" value="MBB3081267.1"/>
    <property type="molecule type" value="Genomic_DNA"/>
</dbReference>